<organism evidence="7 8">
    <name type="scientific">Methanonatronarchaeum thermophilum</name>
    <dbReference type="NCBI Taxonomy" id="1927129"/>
    <lineage>
        <taxon>Archaea</taxon>
        <taxon>Methanobacteriati</taxon>
        <taxon>Methanobacteriota</taxon>
        <taxon>Methanonatronarchaeia</taxon>
        <taxon>Methanonatronarchaeales</taxon>
        <taxon>Methanonatronarchaeaceae</taxon>
        <taxon>Methanonatronarchaeum</taxon>
    </lineage>
</organism>
<feature type="transmembrane region" description="Helical" evidence="5">
    <location>
        <begin position="6"/>
        <end position="22"/>
    </location>
</feature>
<dbReference type="InterPro" id="IPR000515">
    <property type="entry name" value="MetI-like"/>
</dbReference>
<keyword evidence="2 5" id="KW-0812">Transmembrane</keyword>
<keyword evidence="4 5" id="KW-0472">Membrane</keyword>
<proteinExistence type="predicted"/>
<keyword evidence="3 5" id="KW-1133">Transmembrane helix</keyword>
<feature type="domain" description="ABC transmembrane type-1" evidence="6">
    <location>
        <begin position="1"/>
        <end position="73"/>
    </location>
</feature>
<evidence type="ECO:0000256" key="5">
    <source>
        <dbReference type="SAM" id="Phobius"/>
    </source>
</evidence>
<dbReference type="GO" id="GO:0055085">
    <property type="term" value="P:transmembrane transport"/>
    <property type="evidence" value="ECO:0007669"/>
    <property type="project" value="InterPro"/>
</dbReference>
<evidence type="ECO:0000256" key="1">
    <source>
        <dbReference type="ARBA" id="ARBA00004141"/>
    </source>
</evidence>
<dbReference type="RefSeq" id="WP_086636563.1">
    <property type="nucleotide sequence ID" value="NZ_MRZU01000002.1"/>
</dbReference>
<feature type="transmembrane region" description="Helical" evidence="5">
    <location>
        <begin position="43"/>
        <end position="72"/>
    </location>
</feature>
<evidence type="ECO:0000256" key="3">
    <source>
        <dbReference type="ARBA" id="ARBA00022989"/>
    </source>
</evidence>
<comment type="subcellular location">
    <subcellularLocation>
        <location evidence="1">Membrane</location>
        <topology evidence="1">Multi-pass membrane protein</topology>
    </subcellularLocation>
</comment>
<dbReference type="AlphaFoldDB" id="A0A1Y3GJ46"/>
<accession>A0A1Y3GJ46</accession>
<sequence length="73" mass="8246">MIFSVPTIIIILLAILLGYLVYRDAKKKEKDYPVLRGTLVTILTFLLTPIVILFLLLIIAILVLIILILTLLI</sequence>
<dbReference type="GO" id="GO:0016020">
    <property type="term" value="C:membrane"/>
    <property type="evidence" value="ECO:0007669"/>
    <property type="project" value="UniProtKB-SubCell"/>
</dbReference>
<evidence type="ECO:0000256" key="4">
    <source>
        <dbReference type="ARBA" id="ARBA00023136"/>
    </source>
</evidence>
<dbReference type="PROSITE" id="PS50928">
    <property type="entry name" value="ABC_TM1"/>
    <property type="match status" value="1"/>
</dbReference>
<comment type="caution">
    <text evidence="7">The sequence shown here is derived from an EMBL/GenBank/DDBJ whole genome shotgun (WGS) entry which is preliminary data.</text>
</comment>
<name>A0A1Y3GJ46_9EURY</name>
<gene>
    <name evidence="7" type="ORF">AMET1_0135</name>
</gene>
<evidence type="ECO:0000256" key="2">
    <source>
        <dbReference type="ARBA" id="ARBA00022692"/>
    </source>
</evidence>
<evidence type="ECO:0000313" key="7">
    <source>
        <dbReference type="EMBL" id="OUJ19465.1"/>
    </source>
</evidence>
<protein>
    <recommendedName>
        <fullName evidence="6">ABC transmembrane type-1 domain-containing protein</fullName>
    </recommendedName>
</protein>
<evidence type="ECO:0000259" key="6">
    <source>
        <dbReference type="PROSITE" id="PS50928"/>
    </source>
</evidence>
<dbReference type="EMBL" id="MRZU01000002">
    <property type="protein sequence ID" value="OUJ19465.1"/>
    <property type="molecule type" value="Genomic_DNA"/>
</dbReference>
<keyword evidence="8" id="KW-1185">Reference proteome</keyword>
<reference evidence="7 8" key="1">
    <citation type="submission" date="2016-12" db="EMBL/GenBank/DDBJ databases">
        <title>Discovery of methanogenic haloarchaea.</title>
        <authorList>
            <person name="Sorokin D.Y."/>
            <person name="Makarova K.S."/>
            <person name="Abbas B."/>
            <person name="Ferrer M."/>
            <person name="Golyshin P.N."/>
        </authorList>
    </citation>
    <scope>NUCLEOTIDE SEQUENCE [LARGE SCALE GENOMIC DNA]</scope>
    <source>
        <strain evidence="7">AMET1</strain>
    </source>
</reference>
<dbReference type="Proteomes" id="UP000195137">
    <property type="component" value="Unassembled WGS sequence"/>
</dbReference>
<evidence type="ECO:0000313" key="8">
    <source>
        <dbReference type="Proteomes" id="UP000195137"/>
    </source>
</evidence>